<dbReference type="EMBL" id="AZGZ01000005">
    <property type="protein sequence ID" value="KZZ95184.1"/>
    <property type="molecule type" value="Genomic_DNA"/>
</dbReference>
<evidence type="ECO:0000313" key="1">
    <source>
        <dbReference type="EMBL" id="KZZ95184.1"/>
    </source>
</evidence>
<accession>A0A168BE09</accession>
<gene>
    <name evidence="1" type="ORF">AAP_01672</name>
</gene>
<comment type="caution">
    <text evidence="1">The sequence shown here is derived from an EMBL/GenBank/DDBJ whole genome shotgun (WGS) entry which is preliminary data.</text>
</comment>
<name>A0A168BE09_9EURO</name>
<proteinExistence type="predicted"/>
<sequence length="171" mass="19192">MASTPYRFNSLKNKAFATLQAASHQLQYGQPRHHNATSKPLSQEALLSSMKKETSPFSFLRQTAPMIYGASAKARNSRSSISAAKRADNLASKQHFVMPLHMIPQTVPLNIRAYLMRHGTKSQTKQLASTQRQAVQNEEMERQKQTARNFIFASATSLRRPDGISIYSSDH</sequence>
<reference evidence="1 2" key="1">
    <citation type="journal article" date="2016" name="Genome Biol. Evol.">
        <title>Divergent and convergent evolution of fungal pathogenicity.</title>
        <authorList>
            <person name="Shang Y."/>
            <person name="Xiao G."/>
            <person name="Zheng P."/>
            <person name="Cen K."/>
            <person name="Zhan S."/>
            <person name="Wang C."/>
        </authorList>
    </citation>
    <scope>NUCLEOTIDE SEQUENCE [LARGE SCALE GENOMIC DNA]</scope>
    <source>
        <strain evidence="1 2">ARSEF 7405</strain>
    </source>
</reference>
<protein>
    <submittedName>
        <fullName evidence="1">Uncharacterized protein</fullName>
    </submittedName>
</protein>
<organism evidence="1 2">
    <name type="scientific">Ascosphaera apis ARSEF 7405</name>
    <dbReference type="NCBI Taxonomy" id="392613"/>
    <lineage>
        <taxon>Eukaryota</taxon>
        <taxon>Fungi</taxon>
        <taxon>Dikarya</taxon>
        <taxon>Ascomycota</taxon>
        <taxon>Pezizomycotina</taxon>
        <taxon>Eurotiomycetes</taxon>
        <taxon>Eurotiomycetidae</taxon>
        <taxon>Onygenales</taxon>
        <taxon>Ascosphaeraceae</taxon>
        <taxon>Ascosphaera</taxon>
    </lineage>
</organism>
<evidence type="ECO:0000313" key="2">
    <source>
        <dbReference type="Proteomes" id="UP000242877"/>
    </source>
</evidence>
<dbReference type="Proteomes" id="UP000242877">
    <property type="component" value="Unassembled WGS sequence"/>
</dbReference>
<dbReference type="VEuPathDB" id="FungiDB:AAP_01672"/>
<dbReference type="AlphaFoldDB" id="A0A168BE09"/>
<keyword evidence="2" id="KW-1185">Reference proteome</keyword>